<protein>
    <submittedName>
        <fullName evidence="3">Uncharacterized protein</fullName>
    </submittedName>
</protein>
<organism evidence="3 4">
    <name type="scientific">Ruminococcus difficilis</name>
    <dbReference type="NCBI Taxonomy" id="2763069"/>
    <lineage>
        <taxon>Bacteria</taxon>
        <taxon>Bacillati</taxon>
        <taxon>Bacillota</taxon>
        <taxon>Clostridia</taxon>
        <taxon>Eubacteriales</taxon>
        <taxon>Oscillospiraceae</taxon>
        <taxon>Ruminococcus</taxon>
    </lineage>
</organism>
<name>A0A934WPQ1_9FIRM</name>
<feature type="transmembrane region" description="Helical" evidence="2">
    <location>
        <begin position="52"/>
        <end position="74"/>
    </location>
</feature>
<evidence type="ECO:0000313" key="4">
    <source>
        <dbReference type="Proteomes" id="UP000633365"/>
    </source>
</evidence>
<keyword evidence="2" id="KW-1133">Transmembrane helix</keyword>
<proteinExistence type="predicted"/>
<sequence length="295" mass="32968">MFGKKKTKGEQPITPEELGRLNDKQTQNPTIRKYHVATDSAQIMGLKKRRKILGIILGAVTAVLAILFIISMLVTKWGDLVIEIDRPAVAKGFTLSESKDFESKSVSLSAKQALDVTNITYNWLPTDLDTSKDGEHNGENYVAYTFYLRNDGEEAIDYDAVLDVTGVAKSADEAVRVMVYKNGEPSIYAKGKYDDREQPETDATKFESDTVVMSAKSTDFKAGDVDKYTIVIWIEGNDSECIDDIRDGYVRMRMLFKLDDPDATRSPFGDYYNNGKLVDDTKNYNEGQGIGTDTK</sequence>
<keyword evidence="2" id="KW-0472">Membrane</keyword>
<dbReference type="Proteomes" id="UP000633365">
    <property type="component" value="Unassembled WGS sequence"/>
</dbReference>
<dbReference type="EMBL" id="JAEQMG010000068">
    <property type="protein sequence ID" value="MBK6088581.1"/>
    <property type="molecule type" value="Genomic_DNA"/>
</dbReference>
<evidence type="ECO:0000313" key="3">
    <source>
        <dbReference type="EMBL" id="MBK6088581.1"/>
    </source>
</evidence>
<comment type="caution">
    <text evidence="3">The sequence shown here is derived from an EMBL/GenBank/DDBJ whole genome shotgun (WGS) entry which is preliminary data.</text>
</comment>
<keyword evidence="4" id="KW-1185">Reference proteome</keyword>
<keyword evidence="2" id="KW-0812">Transmembrane</keyword>
<gene>
    <name evidence="3" type="ORF">JKK62_07935</name>
</gene>
<accession>A0A934WPQ1</accession>
<dbReference type="AlphaFoldDB" id="A0A934WPQ1"/>
<reference evidence="3" key="1">
    <citation type="submission" date="2021-01" db="EMBL/GenBank/DDBJ databases">
        <title>Genome public.</title>
        <authorList>
            <person name="Liu C."/>
            <person name="Sun Q."/>
        </authorList>
    </citation>
    <scope>NUCLEOTIDE SEQUENCE</scope>
    <source>
        <strain evidence="3">M6</strain>
    </source>
</reference>
<evidence type="ECO:0000256" key="2">
    <source>
        <dbReference type="SAM" id="Phobius"/>
    </source>
</evidence>
<feature type="region of interest" description="Disordered" evidence="1">
    <location>
        <begin position="1"/>
        <end position="25"/>
    </location>
</feature>
<dbReference type="RefSeq" id="WP_201427474.1">
    <property type="nucleotide sequence ID" value="NZ_JAEQMG010000068.1"/>
</dbReference>
<evidence type="ECO:0000256" key="1">
    <source>
        <dbReference type="SAM" id="MobiDB-lite"/>
    </source>
</evidence>